<dbReference type="InterPro" id="IPR014777">
    <property type="entry name" value="4pyrrole_Mease_sub1"/>
</dbReference>
<evidence type="ECO:0000256" key="11">
    <source>
        <dbReference type="ARBA" id="ARBA00025705"/>
    </source>
</evidence>
<dbReference type="GO" id="GO:0032259">
    <property type="term" value="P:methylation"/>
    <property type="evidence" value="ECO:0007669"/>
    <property type="project" value="UniProtKB-KW"/>
</dbReference>
<evidence type="ECO:0000256" key="5">
    <source>
        <dbReference type="ARBA" id="ARBA00022679"/>
    </source>
</evidence>
<evidence type="ECO:0000256" key="12">
    <source>
        <dbReference type="ARBA" id="ARBA00060548"/>
    </source>
</evidence>
<evidence type="ECO:0000256" key="4">
    <source>
        <dbReference type="ARBA" id="ARBA00022603"/>
    </source>
</evidence>
<organism evidence="14 15">
    <name type="scientific">Alteromonas mediterranea</name>
    <dbReference type="NCBI Taxonomy" id="314275"/>
    <lineage>
        <taxon>Bacteria</taxon>
        <taxon>Pseudomonadati</taxon>
        <taxon>Pseudomonadota</taxon>
        <taxon>Gammaproteobacteria</taxon>
        <taxon>Alteromonadales</taxon>
        <taxon>Alteromonadaceae</taxon>
        <taxon>Alteromonas/Salinimonas group</taxon>
        <taxon>Alteromonas</taxon>
    </lineage>
</organism>
<dbReference type="PROSITE" id="PS00839">
    <property type="entry name" value="SUMT_1"/>
    <property type="match status" value="1"/>
</dbReference>
<evidence type="ECO:0000256" key="6">
    <source>
        <dbReference type="ARBA" id="ARBA00022691"/>
    </source>
</evidence>
<keyword evidence="4" id="KW-0489">Methyltransferase</keyword>
<evidence type="ECO:0000256" key="1">
    <source>
        <dbReference type="ARBA" id="ARBA00005879"/>
    </source>
</evidence>
<keyword evidence="9" id="KW-0627">Porphyrin biosynthesis</keyword>
<dbReference type="InterPro" id="IPR035996">
    <property type="entry name" value="4pyrrol_Methylase_sf"/>
</dbReference>
<accession>A0AAC9ACD5</accession>
<dbReference type="GO" id="GO:0019354">
    <property type="term" value="P:siroheme biosynthetic process"/>
    <property type="evidence" value="ECO:0007669"/>
    <property type="project" value="InterPro"/>
</dbReference>
<evidence type="ECO:0000259" key="13">
    <source>
        <dbReference type="Pfam" id="PF00590"/>
    </source>
</evidence>
<comment type="pathway">
    <text evidence="11">Porphyrin-containing compound metabolism; siroheme biosynthesis; precorrin-2 from uroporphyrinogen III: step 1/1.</text>
</comment>
<dbReference type="PANTHER" id="PTHR45790:SF3">
    <property type="entry name" value="S-ADENOSYL-L-METHIONINE-DEPENDENT UROPORPHYRINOGEN III METHYLTRANSFERASE, CHLOROPLASTIC"/>
    <property type="match status" value="1"/>
</dbReference>
<dbReference type="EC" id="2.1.1.107" evidence="2"/>
<dbReference type="FunFam" id="3.30.950.10:FF:000001">
    <property type="entry name" value="Siroheme synthase"/>
    <property type="match status" value="1"/>
</dbReference>
<dbReference type="InterPro" id="IPR050161">
    <property type="entry name" value="Siro_Cobalamin_biosynth"/>
</dbReference>
<keyword evidence="5" id="KW-0808">Transferase</keyword>
<dbReference type="InterPro" id="IPR014776">
    <property type="entry name" value="4pyrrole_Mease_sub2"/>
</dbReference>
<evidence type="ECO:0000256" key="2">
    <source>
        <dbReference type="ARBA" id="ARBA00012162"/>
    </source>
</evidence>
<comment type="pathway">
    <text evidence="12">Cofactor biosynthesis; adenosylcobalamin biosynthesis; precorrin-2 from uroporphyrinogen III: step 1/1.</text>
</comment>
<evidence type="ECO:0000313" key="14">
    <source>
        <dbReference type="EMBL" id="AMJ77394.1"/>
    </source>
</evidence>
<dbReference type="Proteomes" id="UP000061468">
    <property type="component" value="Chromosome"/>
</dbReference>
<dbReference type="Gene3D" id="3.30.950.10">
    <property type="entry name" value="Methyltransferase, Cobalt-precorrin-4 Transmethylase, Domain 2"/>
    <property type="match status" value="1"/>
</dbReference>
<dbReference type="EMBL" id="CP013928">
    <property type="protein sequence ID" value="AMJ77394.1"/>
    <property type="molecule type" value="Genomic_DNA"/>
</dbReference>
<dbReference type="NCBIfam" id="NF004790">
    <property type="entry name" value="PRK06136.1"/>
    <property type="match status" value="1"/>
</dbReference>
<dbReference type="GO" id="GO:0016491">
    <property type="term" value="F:oxidoreductase activity"/>
    <property type="evidence" value="ECO:0007669"/>
    <property type="project" value="UniProtKB-KW"/>
</dbReference>
<dbReference type="Gene3D" id="3.40.1010.10">
    <property type="entry name" value="Cobalt-precorrin-4 Transmethylase, Domain 1"/>
    <property type="match status" value="1"/>
</dbReference>
<keyword evidence="3" id="KW-0169">Cobalamin biosynthesis</keyword>
<evidence type="ECO:0000256" key="8">
    <source>
        <dbReference type="ARBA" id="ARBA00023239"/>
    </source>
</evidence>
<dbReference type="CDD" id="cd11642">
    <property type="entry name" value="SUMT"/>
    <property type="match status" value="1"/>
</dbReference>
<keyword evidence="7" id="KW-0560">Oxidoreductase</keyword>
<comment type="similarity">
    <text evidence="1">Belongs to the precorrin methyltransferase family.</text>
</comment>
<dbReference type="RefSeq" id="WP_015066200.1">
    <property type="nucleotide sequence ID" value="NZ_CAXGIV010000003.1"/>
</dbReference>
<evidence type="ECO:0000256" key="3">
    <source>
        <dbReference type="ARBA" id="ARBA00022573"/>
    </source>
</evidence>
<dbReference type="InterPro" id="IPR000878">
    <property type="entry name" value="4pyrrol_Mease"/>
</dbReference>
<dbReference type="AlphaFoldDB" id="A0AAC9ACD5"/>
<evidence type="ECO:0000256" key="9">
    <source>
        <dbReference type="ARBA" id="ARBA00023244"/>
    </source>
</evidence>
<dbReference type="PANTHER" id="PTHR45790">
    <property type="entry name" value="SIROHEME SYNTHASE-RELATED"/>
    <property type="match status" value="1"/>
</dbReference>
<gene>
    <name evidence="14" type="ORF">AV942_03230</name>
</gene>
<protein>
    <recommendedName>
        <fullName evidence="2">uroporphyrinogen-III C-methyltransferase</fullName>
        <ecNumber evidence="2">2.1.1.107</ecNumber>
    </recommendedName>
</protein>
<feature type="domain" description="Tetrapyrrole methylase" evidence="13">
    <location>
        <begin position="61"/>
        <end position="272"/>
    </location>
</feature>
<evidence type="ECO:0000256" key="7">
    <source>
        <dbReference type="ARBA" id="ARBA00023002"/>
    </source>
</evidence>
<keyword evidence="10" id="KW-0511">Multifunctional enzyme</keyword>
<dbReference type="Pfam" id="PF00590">
    <property type="entry name" value="TP_methylase"/>
    <property type="match status" value="1"/>
</dbReference>
<dbReference type="GO" id="GO:0004851">
    <property type="term" value="F:uroporphyrin-III C-methyltransferase activity"/>
    <property type="evidence" value="ECO:0007669"/>
    <property type="project" value="UniProtKB-EC"/>
</dbReference>
<dbReference type="GO" id="GO:0016829">
    <property type="term" value="F:lyase activity"/>
    <property type="evidence" value="ECO:0007669"/>
    <property type="project" value="UniProtKB-KW"/>
</dbReference>
<reference evidence="14 15" key="1">
    <citation type="submission" date="2015-12" db="EMBL/GenBank/DDBJ databases">
        <title>Intraspecies pangenome expansion in the marine bacterium Alteromonas.</title>
        <authorList>
            <person name="Lopez-Perez M."/>
            <person name="Rodriguez-Valera F."/>
        </authorList>
    </citation>
    <scope>NUCLEOTIDE SEQUENCE [LARGE SCALE GENOMIC DNA]</scope>
    <source>
        <strain evidence="14 15">UM8</strain>
    </source>
</reference>
<proteinExistence type="inferred from homology"/>
<sequence>MSLASSWSLPLLRTFFKARGANLSVAKRNTQHIIKSNSTASRFLSRFSTLSQRNAGKRGQVFIVGAGPGDAELLTLKALRLLQQADIVLFDALVSEDILALIPQAVAKEYVGKRCKKHSFTQDAICKRVVELAGMGRTVVRLKGGDPALFARTCEETDALTKAEIPFAIVPGITAASGVSAYTGIPLTDRRCAQSVSFMTAHFKDADQWPEMASMAQSVLKHTMVVYMGLSRLEGLCRGLVNHNVPRAWPVAAIENATTPGQRMITGTLADIHSKVNAANLTGPTLLIFGKVVESRQQVNTFLLHSSEHAATI</sequence>
<dbReference type="GO" id="GO:0009236">
    <property type="term" value="P:cobalamin biosynthetic process"/>
    <property type="evidence" value="ECO:0007669"/>
    <property type="project" value="UniProtKB-KW"/>
</dbReference>
<dbReference type="NCBIfam" id="TIGR01469">
    <property type="entry name" value="cobA_cysG_Cterm"/>
    <property type="match status" value="1"/>
</dbReference>
<dbReference type="SUPFAM" id="SSF53790">
    <property type="entry name" value="Tetrapyrrole methylase"/>
    <property type="match status" value="1"/>
</dbReference>
<evidence type="ECO:0000313" key="15">
    <source>
        <dbReference type="Proteomes" id="UP000061468"/>
    </source>
</evidence>
<dbReference type="FunFam" id="3.40.1010.10:FF:000001">
    <property type="entry name" value="Siroheme synthase"/>
    <property type="match status" value="1"/>
</dbReference>
<dbReference type="InterPro" id="IPR006366">
    <property type="entry name" value="CobA/CysG_C"/>
</dbReference>
<evidence type="ECO:0000256" key="10">
    <source>
        <dbReference type="ARBA" id="ARBA00023268"/>
    </source>
</evidence>
<keyword evidence="8" id="KW-0456">Lyase</keyword>
<name>A0AAC9ACD5_9ALTE</name>
<dbReference type="InterPro" id="IPR003043">
    <property type="entry name" value="Uropor_MeTrfase_CS"/>
</dbReference>
<keyword evidence="6" id="KW-0949">S-adenosyl-L-methionine</keyword>